<organism evidence="2 3">
    <name type="scientific">Ceratitis capitata</name>
    <name type="common">Mediterranean fruit fly</name>
    <name type="synonym">Tephritis capitata</name>
    <dbReference type="NCBI Taxonomy" id="7213"/>
    <lineage>
        <taxon>Eukaryota</taxon>
        <taxon>Metazoa</taxon>
        <taxon>Ecdysozoa</taxon>
        <taxon>Arthropoda</taxon>
        <taxon>Hexapoda</taxon>
        <taxon>Insecta</taxon>
        <taxon>Pterygota</taxon>
        <taxon>Neoptera</taxon>
        <taxon>Endopterygota</taxon>
        <taxon>Diptera</taxon>
        <taxon>Brachycera</taxon>
        <taxon>Muscomorpha</taxon>
        <taxon>Tephritoidea</taxon>
        <taxon>Tephritidae</taxon>
        <taxon>Ceratitis</taxon>
        <taxon>Ceratitis</taxon>
    </lineage>
</organism>
<feature type="compositionally biased region" description="Basic and acidic residues" evidence="1">
    <location>
        <begin position="71"/>
        <end position="86"/>
    </location>
</feature>
<evidence type="ECO:0000313" key="2">
    <source>
        <dbReference type="EMBL" id="CAD6999436.1"/>
    </source>
</evidence>
<name>A0A811UNL8_CERCA</name>
<gene>
    <name evidence="2" type="ORF">CCAP1982_LOCUS7960</name>
</gene>
<dbReference type="OrthoDB" id="4096at2759"/>
<feature type="compositionally biased region" description="Acidic residues" evidence="1">
    <location>
        <begin position="112"/>
        <end position="123"/>
    </location>
</feature>
<proteinExistence type="predicted"/>
<reference evidence="2" key="1">
    <citation type="submission" date="2020-11" db="EMBL/GenBank/DDBJ databases">
        <authorList>
            <person name="Whitehead M."/>
        </authorList>
    </citation>
    <scope>NUCLEOTIDE SEQUENCE</scope>
    <source>
        <strain evidence="2">EGII</strain>
    </source>
</reference>
<sequence>MCTHLIVYIANLPALLKIVVETLFDGKERNDRSTTTAVNPLIDMSTHTMPPLSLLAADFVKSLLKTADSSAKDADANKGETFEKSGKPLYNRRKMLNGGSRAFMNGHGAEHSDDDETEEEEEEEQKHAEKESMNGNNTKHAVAMDADIEMVDEALELKKRKSLILKNEEISANAAKTAATQRQDNEAQLKRIAVASVELEF</sequence>
<dbReference type="EMBL" id="CAJHJT010000012">
    <property type="protein sequence ID" value="CAD6999436.1"/>
    <property type="molecule type" value="Genomic_DNA"/>
</dbReference>
<evidence type="ECO:0000313" key="3">
    <source>
        <dbReference type="Proteomes" id="UP000606786"/>
    </source>
</evidence>
<dbReference type="AlphaFoldDB" id="A0A811UNL8"/>
<feature type="region of interest" description="Disordered" evidence="1">
    <location>
        <begin position="71"/>
        <end position="137"/>
    </location>
</feature>
<accession>A0A811UNL8</accession>
<keyword evidence="3" id="KW-1185">Reference proteome</keyword>
<evidence type="ECO:0000256" key="1">
    <source>
        <dbReference type="SAM" id="MobiDB-lite"/>
    </source>
</evidence>
<protein>
    <submittedName>
        <fullName evidence="2">(Mediterranean fruit fly) hypothetical protein</fullName>
    </submittedName>
</protein>
<dbReference type="Proteomes" id="UP000606786">
    <property type="component" value="Unassembled WGS sequence"/>
</dbReference>
<comment type="caution">
    <text evidence="2">The sequence shown here is derived from an EMBL/GenBank/DDBJ whole genome shotgun (WGS) entry which is preliminary data.</text>
</comment>